<evidence type="ECO:0000256" key="3">
    <source>
        <dbReference type="ARBA" id="ARBA00023277"/>
    </source>
</evidence>
<evidence type="ECO:0008006" key="7">
    <source>
        <dbReference type="Google" id="ProtNLM"/>
    </source>
</evidence>
<evidence type="ECO:0000313" key="6">
    <source>
        <dbReference type="Proteomes" id="UP000291116"/>
    </source>
</evidence>
<feature type="compositionally biased region" description="Low complexity" evidence="4">
    <location>
        <begin position="121"/>
        <end position="136"/>
    </location>
</feature>
<dbReference type="GO" id="GO:0016740">
    <property type="term" value="F:transferase activity"/>
    <property type="evidence" value="ECO:0007669"/>
    <property type="project" value="UniProtKB-KW"/>
</dbReference>
<dbReference type="PANTHER" id="PTHR31469:SF8">
    <property type="entry name" value="OS07G0641000 PROTEIN"/>
    <property type="match status" value="1"/>
</dbReference>
<feature type="region of interest" description="Disordered" evidence="4">
    <location>
        <begin position="1"/>
        <end position="26"/>
    </location>
</feature>
<keyword evidence="1" id="KW-0808">Transferase</keyword>
<feature type="region of interest" description="Disordered" evidence="4">
    <location>
        <begin position="102"/>
        <end position="217"/>
    </location>
</feature>
<keyword evidence="2" id="KW-0294">Fucose metabolism</keyword>
<feature type="compositionally biased region" description="Basic and acidic residues" evidence="4">
    <location>
        <begin position="155"/>
        <end position="189"/>
    </location>
</feature>
<evidence type="ECO:0000256" key="4">
    <source>
        <dbReference type="SAM" id="MobiDB-lite"/>
    </source>
</evidence>
<protein>
    <recommendedName>
        <fullName evidence="7">O-fucosyltransferase family protein</fullName>
    </recommendedName>
</protein>
<reference evidence="5 6" key="1">
    <citation type="submission" date="2019-01" db="EMBL/GenBank/DDBJ databases">
        <authorList>
            <person name="Ferrante I. M."/>
        </authorList>
    </citation>
    <scope>NUCLEOTIDE SEQUENCE [LARGE SCALE GENOMIC DNA]</scope>
    <source>
        <strain evidence="5 6">B856</strain>
    </source>
</reference>
<sequence length="733" mass="83409">MPLPPELKTARAGMPRTPHTTPAKASLPDAKDVAAAHGGSFLSKYFLVILFGFAVASMVVNSNVAHSVHQLEGSNGNNAMAKRLKDFRVSRSEKAFLKRMEMEEKFAEPTSPGSNVGGAGENQNDGEGGNEDNNASNDHENKENNDDDGQTSNPNKEEEQTSNPKKEEEQTSNPNKEEEQTANPNKEEEQTANPDKATKKPNVDADADAKETTDGYSEQHKIANLNCGAYGGPSDEDAEEMVYWEDIPTDALHMSPFHAEHPERKQQENQQPQHVSQFLTFEPDAGGWNNIRMAMETVLAMAFAMGRTLVLPPHQGMYLIDKGGEHQKNKFSFDHFFHMERISAEHIGLEIISTTEFLERCKKGEIVGDDGKPLTPPGGRTDWDGIPNSEQRPLRDWMREQSGENLLHFDPQKCIVAFPATDTEEDSNELELLPDKIAESDGGFPNYEKYIGKPNPVDAPALERLKEMSADRKALCLYTPELQKKRWLHFPVGMKTNYGDESRLLVHFYAFLFFQDWKQDLWMKRFVRDHVRYIDEIQCAAARVVTKLRERIAARTGQTDKHSTRFDTIHVRRGDFQFKDTRISAKKILIQLKRVLDQNTTLYIATDERDKAFFQPIVEYFADVAFLDDFVASELKQVNTNYFGMIDQLVASRGEVFFGCWFSTFTGYINRLRGYHADDHGMPGYEMGIVNSYYYAMPDRFDHMREFWPIKQQFYAREFPASWRLIDASVGTT</sequence>
<name>A0A448ZP84_9STRA</name>
<gene>
    <name evidence="5" type="ORF">PSNMU_V1.4_AUG-EV-PASAV3_0108470</name>
</gene>
<evidence type="ECO:0000313" key="5">
    <source>
        <dbReference type="EMBL" id="VEU43793.1"/>
    </source>
</evidence>
<dbReference type="AlphaFoldDB" id="A0A448ZP84"/>
<accession>A0A448ZP84</accession>
<keyword evidence="6" id="KW-1185">Reference proteome</keyword>
<dbReference type="PANTHER" id="PTHR31469">
    <property type="entry name" value="OS07G0633600 PROTEIN"/>
    <property type="match status" value="1"/>
</dbReference>
<evidence type="ECO:0000256" key="1">
    <source>
        <dbReference type="ARBA" id="ARBA00022679"/>
    </source>
</evidence>
<dbReference type="EMBL" id="CAACVS010000587">
    <property type="protein sequence ID" value="VEU43793.1"/>
    <property type="molecule type" value="Genomic_DNA"/>
</dbReference>
<proteinExistence type="predicted"/>
<organism evidence="5 6">
    <name type="scientific">Pseudo-nitzschia multistriata</name>
    <dbReference type="NCBI Taxonomy" id="183589"/>
    <lineage>
        <taxon>Eukaryota</taxon>
        <taxon>Sar</taxon>
        <taxon>Stramenopiles</taxon>
        <taxon>Ochrophyta</taxon>
        <taxon>Bacillariophyta</taxon>
        <taxon>Bacillariophyceae</taxon>
        <taxon>Bacillariophycidae</taxon>
        <taxon>Bacillariales</taxon>
        <taxon>Bacillariaceae</taxon>
        <taxon>Pseudo-nitzschia</taxon>
    </lineage>
</organism>
<dbReference type="InterPro" id="IPR019378">
    <property type="entry name" value="GDP-Fuc_O-FucTrfase"/>
</dbReference>
<dbReference type="Pfam" id="PF10250">
    <property type="entry name" value="O-FucT"/>
    <property type="match status" value="1"/>
</dbReference>
<dbReference type="Proteomes" id="UP000291116">
    <property type="component" value="Unassembled WGS sequence"/>
</dbReference>
<evidence type="ECO:0000256" key="2">
    <source>
        <dbReference type="ARBA" id="ARBA00023253"/>
    </source>
</evidence>
<feature type="compositionally biased region" description="Basic and acidic residues" evidence="4">
    <location>
        <begin position="196"/>
        <end position="217"/>
    </location>
</feature>
<dbReference type="CDD" id="cd11296">
    <property type="entry name" value="O-FucT_like"/>
    <property type="match status" value="1"/>
</dbReference>
<dbReference type="Gene3D" id="3.40.50.11350">
    <property type="match status" value="1"/>
</dbReference>
<dbReference type="GO" id="GO:0006004">
    <property type="term" value="P:fucose metabolic process"/>
    <property type="evidence" value="ECO:0007669"/>
    <property type="project" value="UniProtKB-KW"/>
</dbReference>
<feature type="region of interest" description="Disordered" evidence="4">
    <location>
        <begin position="368"/>
        <end position="390"/>
    </location>
</feature>
<dbReference type="OrthoDB" id="1861862at2759"/>
<keyword evidence="3" id="KW-0119">Carbohydrate metabolism</keyword>
<dbReference type="Gene3D" id="3.40.50.11340">
    <property type="match status" value="1"/>
</dbReference>